<sequence length="313" mass="35742">MGSGNSKCTPLQCFLNNWKLATKDDDWGFKLKKERLRTLCEVDWPTQGTGWPSQGTPQNNPQDNPPNPVGGSLINPIPETKDPSKSETDKEDESDNDEEDEGTMLRMLEEKVVKGQKWSKKQEEWIKDYVDPYKDQVDVSPHILEVARCEDGRWKKKQKRWLAAARRAATHHDREREKKDLATAVMPLRRAYDPPGPAGQGGAAAPRTYTIQHVPFSTADICNWRNHNPSFEENPAKIIKLFEGIFKTYDPTYDDVQYLLDSLLSTEEVRRVHSEARAHLRQQGLAEDAIDTAYPRATPAWNYQECSDHPADI</sequence>
<evidence type="ECO:0000313" key="4">
    <source>
        <dbReference type="Proteomes" id="UP001178461"/>
    </source>
</evidence>
<keyword evidence="4" id="KW-1185">Reference proteome</keyword>
<reference evidence="3" key="1">
    <citation type="submission" date="2022-12" db="EMBL/GenBank/DDBJ databases">
        <authorList>
            <person name="Alioto T."/>
            <person name="Alioto T."/>
            <person name="Gomez Garrido J."/>
        </authorList>
    </citation>
    <scope>NUCLEOTIDE SEQUENCE</scope>
</reference>
<proteinExistence type="predicted"/>
<feature type="compositionally biased region" description="Acidic residues" evidence="1">
    <location>
        <begin position="89"/>
        <end position="102"/>
    </location>
</feature>
<accession>A0AA35PA09</accession>
<gene>
    <name evidence="3" type="ORF">PODLI_1B019346</name>
</gene>
<dbReference type="SUPFAM" id="SSF47836">
    <property type="entry name" value="Retroviral matrix proteins"/>
    <property type="match status" value="1"/>
</dbReference>
<feature type="compositionally biased region" description="Basic and acidic residues" evidence="1">
    <location>
        <begin position="79"/>
        <end position="88"/>
    </location>
</feature>
<dbReference type="InterPro" id="IPR036946">
    <property type="entry name" value="G_retro_matrix_sf"/>
</dbReference>
<name>A0AA35PA09_9SAUR</name>
<dbReference type="InterPro" id="IPR010999">
    <property type="entry name" value="Retrovr_matrix"/>
</dbReference>
<dbReference type="Gene3D" id="1.10.375.10">
    <property type="entry name" value="Human Immunodeficiency Virus Type 1 Capsid Protein"/>
    <property type="match status" value="1"/>
</dbReference>
<dbReference type="InterPro" id="IPR050462">
    <property type="entry name" value="Retroviral_Gag-Pol_poly"/>
</dbReference>
<dbReference type="SUPFAM" id="SSF47943">
    <property type="entry name" value="Retrovirus capsid protein, N-terminal core domain"/>
    <property type="match status" value="1"/>
</dbReference>
<dbReference type="InterPro" id="IPR008919">
    <property type="entry name" value="Retrov_capsid_N"/>
</dbReference>
<dbReference type="PANTHER" id="PTHR33166">
    <property type="entry name" value="GAG_P30 DOMAIN-CONTAINING PROTEIN"/>
    <property type="match status" value="1"/>
</dbReference>
<evidence type="ECO:0000259" key="2">
    <source>
        <dbReference type="Pfam" id="PF02093"/>
    </source>
</evidence>
<dbReference type="InterPro" id="IPR003036">
    <property type="entry name" value="Gag_P30"/>
</dbReference>
<evidence type="ECO:0000313" key="3">
    <source>
        <dbReference type="EMBL" id="CAI5778300.1"/>
    </source>
</evidence>
<feature type="compositionally biased region" description="Polar residues" evidence="1">
    <location>
        <begin position="46"/>
        <end position="56"/>
    </location>
</feature>
<dbReference type="Gene3D" id="1.10.150.180">
    <property type="entry name" value="Gamma-retroviral matrix domain"/>
    <property type="match status" value="1"/>
</dbReference>
<dbReference type="Proteomes" id="UP001178461">
    <property type="component" value="Chromosome 6"/>
</dbReference>
<feature type="region of interest" description="Disordered" evidence="1">
    <location>
        <begin position="43"/>
        <end position="103"/>
    </location>
</feature>
<dbReference type="EMBL" id="OX395131">
    <property type="protein sequence ID" value="CAI5778300.1"/>
    <property type="molecule type" value="Genomic_DNA"/>
</dbReference>
<organism evidence="3 4">
    <name type="scientific">Podarcis lilfordi</name>
    <name type="common">Lilford's wall lizard</name>
    <dbReference type="NCBI Taxonomy" id="74358"/>
    <lineage>
        <taxon>Eukaryota</taxon>
        <taxon>Metazoa</taxon>
        <taxon>Chordata</taxon>
        <taxon>Craniata</taxon>
        <taxon>Vertebrata</taxon>
        <taxon>Euteleostomi</taxon>
        <taxon>Lepidosauria</taxon>
        <taxon>Squamata</taxon>
        <taxon>Bifurcata</taxon>
        <taxon>Unidentata</taxon>
        <taxon>Episquamata</taxon>
        <taxon>Laterata</taxon>
        <taxon>Lacertibaenia</taxon>
        <taxon>Lacertidae</taxon>
        <taxon>Podarcis</taxon>
    </lineage>
</organism>
<protein>
    <submittedName>
        <fullName evidence="3">Gag polyprotein</fullName>
    </submittedName>
</protein>
<dbReference type="GO" id="GO:0019068">
    <property type="term" value="P:virion assembly"/>
    <property type="evidence" value="ECO:0007669"/>
    <property type="project" value="InterPro"/>
</dbReference>
<dbReference type="AlphaFoldDB" id="A0AA35PA09"/>
<evidence type="ECO:0000256" key="1">
    <source>
        <dbReference type="SAM" id="MobiDB-lite"/>
    </source>
</evidence>
<dbReference type="Pfam" id="PF02093">
    <property type="entry name" value="Gag_p30"/>
    <property type="match status" value="1"/>
</dbReference>
<feature type="domain" description="Core shell protein Gag P30" evidence="2">
    <location>
        <begin position="220"/>
        <end position="305"/>
    </location>
</feature>